<reference evidence="2" key="1">
    <citation type="submission" date="2022-07" db="EMBL/GenBank/DDBJ databases">
        <authorList>
            <person name="Macas J."/>
            <person name="Novak P."/>
            <person name="Neumann P."/>
        </authorList>
    </citation>
    <scope>NUCLEOTIDE SEQUENCE</scope>
</reference>
<sequence>MLGRRSLNPDLLSLNDQVDLIGKRIKRRLEFVPNPTMGDATLMKEFGRPTVGVSLSCIVLSEAARNYDLKTVHFNQLSSFHGLAFEDALIFIRDFYGIIQNFPLQGVTEDELRMRCFPYTLKDAAKTWFMSLTPGSLRTWVDVYNKFIGKYYSQSKTSELRRKIANFTQAEGEPFHEA</sequence>
<feature type="domain" description="Retrotransposon gag" evidence="1">
    <location>
        <begin position="116"/>
        <end position="177"/>
    </location>
</feature>
<evidence type="ECO:0000313" key="2">
    <source>
        <dbReference type="EMBL" id="CAH9120103.1"/>
    </source>
</evidence>
<evidence type="ECO:0000313" key="3">
    <source>
        <dbReference type="Proteomes" id="UP001152484"/>
    </source>
</evidence>
<name>A0A9P1EPE0_CUSEU</name>
<dbReference type="PANTHER" id="PTHR33223">
    <property type="entry name" value="CCHC-TYPE DOMAIN-CONTAINING PROTEIN"/>
    <property type="match status" value="1"/>
</dbReference>
<dbReference type="InterPro" id="IPR005162">
    <property type="entry name" value="Retrotrans_gag_dom"/>
</dbReference>
<keyword evidence="3" id="KW-1185">Reference proteome</keyword>
<dbReference type="Pfam" id="PF03732">
    <property type="entry name" value="Retrotrans_gag"/>
    <property type="match status" value="1"/>
</dbReference>
<evidence type="ECO:0000259" key="1">
    <source>
        <dbReference type="Pfam" id="PF03732"/>
    </source>
</evidence>
<dbReference type="Proteomes" id="UP001152484">
    <property type="component" value="Unassembled WGS sequence"/>
</dbReference>
<protein>
    <recommendedName>
        <fullName evidence="1">Retrotransposon gag domain-containing protein</fullName>
    </recommendedName>
</protein>
<organism evidence="2 3">
    <name type="scientific">Cuscuta europaea</name>
    <name type="common">European dodder</name>
    <dbReference type="NCBI Taxonomy" id="41803"/>
    <lineage>
        <taxon>Eukaryota</taxon>
        <taxon>Viridiplantae</taxon>
        <taxon>Streptophyta</taxon>
        <taxon>Embryophyta</taxon>
        <taxon>Tracheophyta</taxon>
        <taxon>Spermatophyta</taxon>
        <taxon>Magnoliopsida</taxon>
        <taxon>eudicotyledons</taxon>
        <taxon>Gunneridae</taxon>
        <taxon>Pentapetalae</taxon>
        <taxon>asterids</taxon>
        <taxon>lamiids</taxon>
        <taxon>Solanales</taxon>
        <taxon>Convolvulaceae</taxon>
        <taxon>Cuscuteae</taxon>
        <taxon>Cuscuta</taxon>
        <taxon>Cuscuta subgen. Cuscuta</taxon>
    </lineage>
</organism>
<proteinExistence type="predicted"/>
<dbReference type="OrthoDB" id="1226551at2759"/>
<dbReference type="AlphaFoldDB" id="A0A9P1EPE0"/>
<dbReference type="PANTHER" id="PTHR33223:SF11">
    <property type="entry name" value="ELEMENT PROTEIN, PUTATIVE-RELATED"/>
    <property type="match status" value="1"/>
</dbReference>
<dbReference type="EMBL" id="CAMAPE010000082">
    <property type="protein sequence ID" value="CAH9120103.1"/>
    <property type="molecule type" value="Genomic_DNA"/>
</dbReference>
<gene>
    <name evidence="2" type="ORF">CEURO_LOCUS22599</name>
</gene>
<accession>A0A9P1EPE0</accession>
<comment type="caution">
    <text evidence="2">The sequence shown here is derived from an EMBL/GenBank/DDBJ whole genome shotgun (WGS) entry which is preliminary data.</text>
</comment>